<evidence type="ECO:0000256" key="1">
    <source>
        <dbReference type="SAM" id="Phobius"/>
    </source>
</evidence>
<evidence type="ECO:0008006" key="4">
    <source>
        <dbReference type="Google" id="ProtNLM"/>
    </source>
</evidence>
<accession>A0AAV2SRP4</accession>
<keyword evidence="1" id="KW-1133">Transmembrane helix</keyword>
<organism evidence="2 3">
    <name type="scientific">Meganyctiphanes norvegica</name>
    <name type="common">Northern krill</name>
    <name type="synonym">Thysanopoda norvegica</name>
    <dbReference type="NCBI Taxonomy" id="48144"/>
    <lineage>
        <taxon>Eukaryota</taxon>
        <taxon>Metazoa</taxon>
        <taxon>Ecdysozoa</taxon>
        <taxon>Arthropoda</taxon>
        <taxon>Crustacea</taxon>
        <taxon>Multicrustacea</taxon>
        <taxon>Malacostraca</taxon>
        <taxon>Eumalacostraca</taxon>
        <taxon>Eucarida</taxon>
        <taxon>Euphausiacea</taxon>
        <taxon>Euphausiidae</taxon>
        <taxon>Meganyctiphanes</taxon>
    </lineage>
</organism>
<keyword evidence="1" id="KW-0812">Transmembrane</keyword>
<name>A0AAV2SRP4_MEGNR</name>
<sequence length="217" mass="25922">MESLNLWVDRSLFSLPKCGRDWTSYVFFSEDDGNLMAQREFSCLSKLIFDVFHSLKPSFVGSFNKRCIGRESGEKRRKYMQRIRFQWTSYVFFLNIFVPLLNFIFDVFHGLKPSFVGSFNERFRGRESGEKRRKYMQRIRFQWTSYVFFLNRRAISNRSARISVPLLNFIFKVFDGCCVLSITPQFSCYQETRRGRHRWSIAVASSVRDQRKYSSPD</sequence>
<evidence type="ECO:0000313" key="2">
    <source>
        <dbReference type="EMBL" id="CAL4235805.1"/>
    </source>
</evidence>
<dbReference type="EMBL" id="CAXKWB010115806">
    <property type="protein sequence ID" value="CAL4235805.1"/>
    <property type="molecule type" value="Genomic_DNA"/>
</dbReference>
<gene>
    <name evidence="2" type="ORF">MNOR_LOCUS40113</name>
</gene>
<proteinExistence type="predicted"/>
<comment type="caution">
    <text evidence="2">The sequence shown here is derived from an EMBL/GenBank/DDBJ whole genome shotgun (WGS) entry which is preliminary data.</text>
</comment>
<evidence type="ECO:0000313" key="3">
    <source>
        <dbReference type="Proteomes" id="UP001497623"/>
    </source>
</evidence>
<feature type="transmembrane region" description="Helical" evidence="1">
    <location>
        <begin position="85"/>
        <end position="105"/>
    </location>
</feature>
<keyword evidence="1" id="KW-0472">Membrane</keyword>
<protein>
    <recommendedName>
        <fullName evidence="4">Maturase K</fullName>
    </recommendedName>
</protein>
<keyword evidence="3" id="KW-1185">Reference proteome</keyword>
<dbReference type="AlphaFoldDB" id="A0AAV2SRP4"/>
<dbReference type="Proteomes" id="UP001497623">
    <property type="component" value="Unassembled WGS sequence"/>
</dbReference>
<reference evidence="2 3" key="1">
    <citation type="submission" date="2024-05" db="EMBL/GenBank/DDBJ databases">
        <authorList>
            <person name="Wallberg A."/>
        </authorList>
    </citation>
    <scope>NUCLEOTIDE SEQUENCE [LARGE SCALE GENOMIC DNA]</scope>
</reference>